<evidence type="ECO:0000259" key="3">
    <source>
        <dbReference type="Pfam" id="PF16344"/>
    </source>
</evidence>
<dbReference type="PANTHER" id="PTHR30273:SF2">
    <property type="entry name" value="PROTEIN FECR"/>
    <property type="match status" value="1"/>
</dbReference>
<dbReference type="InterPro" id="IPR006860">
    <property type="entry name" value="FecR"/>
</dbReference>
<evidence type="ECO:0000256" key="1">
    <source>
        <dbReference type="SAM" id="Phobius"/>
    </source>
</evidence>
<dbReference type="InterPro" id="IPR032508">
    <property type="entry name" value="FecR_C"/>
</dbReference>
<organism evidence="4 5">
    <name type="scientific">Chitinophaga caeni</name>
    <dbReference type="NCBI Taxonomy" id="2029983"/>
    <lineage>
        <taxon>Bacteria</taxon>
        <taxon>Pseudomonadati</taxon>
        <taxon>Bacteroidota</taxon>
        <taxon>Chitinophagia</taxon>
        <taxon>Chitinophagales</taxon>
        <taxon>Chitinophagaceae</taxon>
        <taxon>Chitinophaga</taxon>
    </lineage>
</organism>
<dbReference type="EMBL" id="CP023777">
    <property type="protein sequence ID" value="ATL49091.1"/>
    <property type="molecule type" value="Genomic_DNA"/>
</dbReference>
<keyword evidence="1" id="KW-0472">Membrane</keyword>
<dbReference type="RefSeq" id="WP_098195459.1">
    <property type="nucleotide sequence ID" value="NZ_CP023777.1"/>
</dbReference>
<reference evidence="4 5" key="1">
    <citation type="submission" date="2017-10" db="EMBL/GenBank/DDBJ databases">
        <title>Paenichitinophaga pekingensis gen. nov., sp. nov., isolated from activated sludge.</title>
        <authorList>
            <person name="Jin D."/>
            <person name="Kong X."/>
            <person name="Deng Y."/>
            <person name="Bai Z."/>
        </authorList>
    </citation>
    <scope>NUCLEOTIDE SEQUENCE [LARGE SCALE GENOMIC DNA]</scope>
    <source>
        <strain evidence="4 5">13</strain>
    </source>
</reference>
<keyword evidence="5" id="KW-1185">Reference proteome</keyword>
<dbReference type="PANTHER" id="PTHR30273">
    <property type="entry name" value="PERIPLASMIC SIGNAL SENSOR AND SIGMA FACTOR ACTIVATOR FECR-RELATED"/>
    <property type="match status" value="1"/>
</dbReference>
<gene>
    <name evidence="4" type="ORF">COR50_19015</name>
</gene>
<dbReference type="GO" id="GO:0016989">
    <property type="term" value="F:sigma factor antagonist activity"/>
    <property type="evidence" value="ECO:0007669"/>
    <property type="project" value="TreeGrafter"/>
</dbReference>
<dbReference type="Pfam" id="PF04773">
    <property type="entry name" value="FecR"/>
    <property type="match status" value="1"/>
</dbReference>
<sequence>MSSTELFTELLNKYVTNAISDSEKETLFQMIRTGKYQVELAYCIDEIFNQSKEWNIAEDHQLKTEIFEYINTHKAPFRKINYLKTIISIAAILVVLLTGLLFVLDRIQSPKPPGNTAMNITGEPGGNKAELVLADGSSLVLDSNSHRSLLQGSTRVLQEGDQLLYQPDHNHDENTAYNTLKTPRGGSYKLVLPDGSTIWLNALSSVKFPVNFNNQAARKIQVTGEIYIEVSPGKRPFIVSSPEQEVQVLGTKFNINAYGDENKTITTLIEGKVKVVYNHHNELVLLPGQQSFIDPLNSSKIVKKEADIEQVTAWKNGFFHFENQSLDKITMSLSRWYNIDFKLDPAASDLRFSAVMDRSLNLDQILSDLSATGTVRFVKEQDIIKVYLK</sequence>
<dbReference type="Gene3D" id="3.55.50.30">
    <property type="match status" value="1"/>
</dbReference>
<dbReference type="Pfam" id="PF16344">
    <property type="entry name" value="FecR_C"/>
    <property type="match status" value="1"/>
</dbReference>
<feature type="domain" description="FecR protein" evidence="2">
    <location>
        <begin position="179"/>
        <end position="274"/>
    </location>
</feature>
<keyword evidence="1" id="KW-0812">Transmembrane</keyword>
<dbReference type="InterPro" id="IPR012373">
    <property type="entry name" value="Ferrdict_sens_TM"/>
</dbReference>
<dbReference type="OrthoDB" id="649666at2"/>
<evidence type="ECO:0000259" key="2">
    <source>
        <dbReference type="Pfam" id="PF04773"/>
    </source>
</evidence>
<evidence type="ECO:0008006" key="6">
    <source>
        <dbReference type="Google" id="ProtNLM"/>
    </source>
</evidence>
<feature type="domain" description="Protein FecR C-terminal" evidence="3">
    <location>
        <begin position="319"/>
        <end position="384"/>
    </location>
</feature>
<proteinExistence type="predicted"/>
<dbReference type="AlphaFoldDB" id="A0A291QYV4"/>
<accession>A0A291QYV4</accession>
<keyword evidence="1" id="KW-1133">Transmembrane helix</keyword>
<dbReference type="KEGG" id="cbae:COR50_19015"/>
<feature type="transmembrane region" description="Helical" evidence="1">
    <location>
        <begin position="82"/>
        <end position="104"/>
    </location>
</feature>
<dbReference type="Proteomes" id="UP000220133">
    <property type="component" value="Chromosome"/>
</dbReference>
<protein>
    <recommendedName>
        <fullName evidence="6">FecR family protein</fullName>
    </recommendedName>
</protein>
<evidence type="ECO:0000313" key="5">
    <source>
        <dbReference type="Proteomes" id="UP000220133"/>
    </source>
</evidence>
<dbReference type="Gene3D" id="2.60.120.1440">
    <property type="match status" value="1"/>
</dbReference>
<evidence type="ECO:0000313" key="4">
    <source>
        <dbReference type="EMBL" id="ATL49091.1"/>
    </source>
</evidence>
<name>A0A291QYV4_9BACT</name>